<keyword evidence="4" id="KW-1185">Reference proteome</keyword>
<reference evidence="3 4" key="1">
    <citation type="submission" date="2014-04" db="EMBL/GenBank/DDBJ databases">
        <authorList>
            <consortium name="DOE Joint Genome Institute"/>
            <person name="Kuo A."/>
            <person name="Gay G."/>
            <person name="Dore J."/>
            <person name="Kohler A."/>
            <person name="Nagy L.G."/>
            <person name="Floudas D."/>
            <person name="Copeland A."/>
            <person name="Barry K.W."/>
            <person name="Cichocki N."/>
            <person name="Veneault-Fourrey C."/>
            <person name="LaButti K."/>
            <person name="Lindquist E.A."/>
            <person name="Lipzen A."/>
            <person name="Lundell T."/>
            <person name="Morin E."/>
            <person name="Murat C."/>
            <person name="Sun H."/>
            <person name="Tunlid A."/>
            <person name="Henrissat B."/>
            <person name="Grigoriev I.V."/>
            <person name="Hibbett D.S."/>
            <person name="Martin F."/>
            <person name="Nordberg H.P."/>
            <person name="Cantor M.N."/>
            <person name="Hua S.X."/>
        </authorList>
    </citation>
    <scope>NUCLEOTIDE SEQUENCE [LARGE SCALE GENOMIC DNA]</scope>
    <source>
        <strain evidence="4">h7</strain>
    </source>
</reference>
<evidence type="ECO:0000256" key="1">
    <source>
        <dbReference type="SAM" id="Phobius"/>
    </source>
</evidence>
<keyword evidence="1" id="KW-1133">Transmembrane helix</keyword>
<accession>A0A0C2YAK6</accession>
<reference evidence="4" key="2">
    <citation type="submission" date="2015-01" db="EMBL/GenBank/DDBJ databases">
        <title>Evolutionary Origins and Diversification of the Mycorrhizal Mutualists.</title>
        <authorList>
            <consortium name="DOE Joint Genome Institute"/>
            <consortium name="Mycorrhizal Genomics Consortium"/>
            <person name="Kohler A."/>
            <person name="Kuo A."/>
            <person name="Nagy L.G."/>
            <person name="Floudas D."/>
            <person name="Copeland A."/>
            <person name="Barry K.W."/>
            <person name="Cichocki N."/>
            <person name="Veneault-Fourrey C."/>
            <person name="LaButti K."/>
            <person name="Lindquist E.A."/>
            <person name="Lipzen A."/>
            <person name="Lundell T."/>
            <person name="Morin E."/>
            <person name="Murat C."/>
            <person name="Riley R."/>
            <person name="Ohm R."/>
            <person name="Sun H."/>
            <person name="Tunlid A."/>
            <person name="Henrissat B."/>
            <person name="Grigoriev I.V."/>
            <person name="Hibbett D.S."/>
            <person name="Martin F."/>
        </authorList>
    </citation>
    <scope>NUCLEOTIDE SEQUENCE [LARGE SCALE GENOMIC DNA]</scope>
    <source>
        <strain evidence="4">h7</strain>
    </source>
</reference>
<feature type="domain" description="DUF7137" evidence="2">
    <location>
        <begin position="16"/>
        <end position="154"/>
    </location>
</feature>
<evidence type="ECO:0000313" key="3">
    <source>
        <dbReference type="EMBL" id="KIM38052.1"/>
    </source>
</evidence>
<dbReference type="STRING" id="686832.A0A0C2YAK6"/>
<sequence>MAATTSSFSLVFIPPTAPAGVLSITQPQQTATSFYKIASGEAITFGWNMTYVIATPTHLTVSAVCDNGNTYPVGPTDGVIPGTATEVVWDIYSYQVNNPNKPLAQTMYTLNIWDDRGPGSARRAGYLQPNSALQFALYTPQPYTAISDGWTCSTCSSAMSYAAHPAFVSLVITFFIMFFSGFHLLRNSSRN</sequence>
<dbReference type="PANTHER" id="PTHR42028:SF1">
    <property type="entry name" value="YALI0E30657P"/>
    <property type="match status" value="1"/>
</dbReference>
<proteinExistence type="predicted"/>
<dbReference type="Proteomes" id="UP000053424">
    <property type="component" value="Unassembled WGS sequence"/>
</dbReference>
<organism evidence="3 4">
    <name type="scientific">Hebeloma cylindrosporum</name>
    <dbReference type="NCBI Taxonomy" id="76867"/>
    <lineage>
        <taxon>Eukaryota</taxon>
        <taxon>Fungi</taxon>
        <taxon>Dikarya</taxon>
        <taxon>Basidiomycota</taxon>
        <taxon>Agaricomycotina</taxon>
        <taxon>Agaricomycetes</taxon>
        <taxon>Agaricomycetidae</taxon>
        <taxon>Agaricales</taxon>
        <taxon>Agaricineae</taxon>
        <taxon>Hymenogastraceae</taxon>
        <taxon>Hebeloma</taxon>
    </lineage>
</organism>
<name>A0A0C2YAK6_HEBCY</name>
<evidence type="ECO:0000313" key="4">
    <source>
        <dbReference type="Proteomes" id="UP000053424"/>
    </source>
</evidence>
<dbReference type="OrthoDB" id="2435509at2759"/>
<dbReference type="InterPro" id="IPR055561">
    <property type="entry name" value="DUF7137"/>
</dbReference>
<dbReference type="Pfam" id="PF23585">
    <property type="entry name" value="DUF7137"/>
    <property type="match status" value="1"/>
</dbReference>
<keyword evidence="1" id="KW-0812">Transmembrane</keyword>
<dbReference type="AlphaFoldDB" id="A0A0C2YAK6"/>
<evidence type="ECO:0000259" key="2">
    <source>
        <dbReference type="Pfam" id="PF23585"/>
    </source>
</evidence>
<feature type="transmembrane region" description="Helical" evidence="1">
    <location>
        <begin position="161"/>
        <end position="185"/>
    </location>
</feature>
<keyword evidence="1" id="KW-0472">Membrane</keyword>
<gene>
    <name evidence="3" type="ORF">M413DRAFT_448085</name>
</gene>
<dbReference type="HOGENOM" id="CLU_072613_0_0_1"/>
<dbReference type="EMBL" id="KN831793">
    <property type="protein sequence ID" value="KIM38052.1"/>
    <property type="molecule type" value="Genomic_DNA"/>
</dbReference>
<protein>
    <recommendedName>
        <fullName evidence="2">DUF7137 domain-containing protein</fullName>
    </recommendedName>
</protein>
<dbReference type="PANTHER" id="PTHR42028">
    <property type="entry name" value="CHROMOSOME 1, WHOLE GENOME SHOTGUN SEQUENCE"/>
    <property type="match status" value="1"/>
</dbReference>